<dbReference type="InterPro" id="IPR014756">
    <property type="entry name" value="Ig_E-set"/>
</dbReference>
<dbReference type="KEGG" id="xtr:100486088"/>
<feature type="binding site" evidence="8">
    <location>
        <position position="398"/>
    </location>
    <ligand>
        <name>Ca(2+)</name>
        <dbReference type="ChEBI" id="CHEBI:29108"/>
    </ligand>
</feature>
<evidence type="ECO:0000313" key="12">
    <source>
        <dbReference type="RefSeq" id="XP_031750711.1"/>
    </source>
</evidence>
<accession>L7N300</accession>
<evidence type="ECO:0000313" key="11">
    <source>
        <dbReference type="Proteomes" id="UP000008143"/>
    </source>
</evidence>
<dbReference type="GO" id="GO:0046872">
    <property type="term" value="F:metal ion binding"/>
    <property type="evidence" value="ECO:0007669"/>
    <property type="project" value="UniProtKB-KW"/>
</dbReference>
<comment type="cofactor">
    <cofactor evidence="8">
        <name>Ca(2+)</name>
        <dbReference type="ChEBI" id="CHEBI:29108"/>
    </cofactor>
    <text evidence="8">Binds 1 Ca(2+) ion per subunit.</text>
</comment>
<dbReference type="EC" id="2.3.2.13" evidence="6"/>
<keyword evidence="11" id="KW-1185">Reference proteome</keyword>
<dbReference type="InterPro" id="IPR001102">
    <property type="entry name" value="Transglutaminase_N"/>
</dbReference>
<dbReference type="Gene3D" id="2.60.40.10">
    <property type="entry name" value="Immunoglobulins"/>
    <property type="match status" value="3"/>
</dbReference>
<dbReference type="FunFam" id="2.60.40.10:FF:002682">
    <property type="entry name" value="Transglutaminase 3, gene 1"/>
    <property type="match status" value="1"/>
</dbReference>
<sequence>MTFPPELSGIDFDLLKNVQEHRTQGIRGMGLVVRRGWPFTMKMQFRYLGQDAKLENLNLIAQIGPYPSPHTGTHIYFPVSRLRDNRSWSAEMEGENNGVLAVKVQTPATAIIGRYSLSLEGSYRGMPVSHILGNVVLLFNPWCPEDDVFLNDEAMRQEYVMNEHGTMYQGTKDFIKNIPWNYGQFEDGVGETCLRILDMSPSCLKDPATDCSKRGDPIFICRVVSAMINSNDDRGVIESSWDDLVRGGVEPSSWNGSVAILRQWHTSGCRPVKYGQCWVFAGVLCTVMRFLGIPTRPVTNFESAHDTNCTLTVDEYYDETGKQLETLGDTIWNFHVWNECWMARKDLRSGYDGWQIVDSTPQEISGGTYCCGPAPVKAVKEGDMDVSYDVPFVYAEVNGDVIHWVVNEKGIKQGQVDTIAIGKNFTTKRVGSNDKEDVTSHYKHAEGSPQERTVFAKATSAVKSKRPFSAKESGMASDFEVSLKLAETPMIGQPIVLYCRILNKSFAAKKLSVNMSAQAMQYNGTPLDQFWRKKFDVDVFPNQATDGQFPIHPLQYQQFIRPGNSIRVTVLATDLQSKQFRFAAQNVVLKEPTIDIKIYGTPQFNRPLNVQLSFQNPFNEVLTNCVMSAEGAGLLPNGPAEIYMGNIYSLRAGSVGLVCVPIKRGKLQLEVSFSCNKVQHIKGSATIMVAAF</sequence>
<dbReference type="Pfam" id="PF00868">
    <property type="entry name" value="Transglut_N"/>
    <property type="match status" value="1"/>
</dbReference>
<dbReference type="InterPro" id="IPR036985">
    <property type="entry name" value="Transglutaminase-like_sf"/>
</dbReference>
<dbReference type="RefSeq" id="XP_031750711.1">
    <property type="nucleotide sequence ID" value="XM_031894851.1"/>
</dbReference>
<evidence type="ECO:0000256" key="2">
    <source>
        <dbReference type="ARBA" id="ARBA00022679"/>
    </source>
</evidence>
<dbReference type="InterPro" id="IPR036238">
    <property type="entry name" value="Transglutaminase_C_sf"/>
</dbReference>
<dbReference type="GO" id="GO:0003810">
    <property type="term" value="F:protein-glutamine gamma-glutamyltransferase activity"/>
    <property type="evidence" value="ECO:0000318"/>
    <property type="project" value="GO_Central"/>
</dbReference>
<dbReference type="PANTHER" id="PTHR11590">
    <property type="entry name" value="PROTEIN-GLUTAMINE GAMMA-GLUTAMYLTRANSFERASE"/>
    <property type="match status" value="1"/>
</dbReference>
<dbReference type="Ensembl" id="ENSXETT00000016022">
    <property type="protein sequence ID" value="ENSXETP00000016022"/>
    <property type="gene ID" value="ENSXETG00000007357"/>
</dbReference>
<dbReference type="OrthoDB" id="437511at2759"/>
<reference evidence="10" key="2">
    <citation type="submission" date="2013-01" db="UniProtKB">
        <authorList>
            <consortium name="Ensembl"/>
        </authorList>
    </citation>
    <scope>IDENTIFICATION</scope>
</reference>
<reference evidence="12" key="3">
    <citation type="submission" date="2025-04" db="UniProtKB">
        <authorList>
            <consortium name="RefSeq"/>
        </authorList>
    </citation>
    <scope>IDENTIFICATION</scope>
    <source>
        <strain evidence="12">Nigerian</strain>
        <tissue evidence="12">Liver and blood</tissue>
    </source>
</reference>
<dbReference type="AGR" id="Xenbase:XB-GENE-6258365"/>
<evidence type="ECO:0000313" key="10">
    <source>
        <dbReference type="Ensembl" id="ENSXETP00000016022"/>
    </source>
</evidence>
<evidence type="ECO:0000256" key="3">
    <source>
        <dbReference type="ARBA" id="ARBA00022723"/>
    </source>
</evidence>
<dbReference type="InterPro" id="IPR023608">
    <property type="entry name" value="Transglutaminase_animal"/>
</dbReference>
<dbReference type="eggNOG" id="ENOG502QTRA">
    <property type="taxonomic scope" value="Eukaryota"/>
</dbReference>
<organism evidence="10">
    <name type="scientific">Xenopus tropicalis</name>
    <name type="common">Western clawed frog</name>
    <name type="synonym">Silurana tropicalis</name>
    <dbReference type="NCBI Taxonomy" id="8364"/>
    <lineage>
        <taxon>Eukaryota</taxon>
        <taxon>Metazoa</taxon>
        <taxon>Chordata</taxon>
        <taxon>Craniata</taxon>
        <taxon>Vertebrata</taxon>
        <taxon>Euteleostomi</taxon>
        <taxon>Amphibia</taxon>
        <taxon>Batrachia</taxon>
        <taxon>Anura</taxon>
        <taxon>Pipoidea</taxon>
        <taxon>Pipidae</taxon>
        <taxon>Xenopodinae</taxon>
        <taxon>Xenopus</taxon>
        <taxon>Silurana</taxon>
    </lineage>
</organism>
<dbReference type="PANTHER" id="PTHR11590:SF77">
    <property type="entry name" value="PROTEIN-GLUTAMINE GAMMA-GLUTAMYLTRANSFERASE 5"/>
    <property type="match status" value="1"/>
</dbReference>
<keyword evidence="2" id="KW-0808">Transferase</keyword>
<dbReference type="InterPro" id="IPR002931">
    <property type="entry name" value="Transglutaminase-like"/>
</dbReference>
<feature type="binding site" evidence="8">
    <location>
        <position position="451"/>
    </location>
    <ligand>
        <name>Ca(2+)</name>
        <dbReference type="ChEBI" id="CHEBI:29108"/>
    </ligand>
</feature>
<dbReference type="PIRSF" id="PIRSF000459">
    <property type="entry name" value="TGM_EBP42"/>
    <property type="match status" value="1"/>
</dbReference>
<dbReference type="FunFam" id="3.90.260.10:FF:000001">
    <property type="entry name" value="Protein-glutamine gamma-glutamyltransferase 2"/>
    <property type="match status" value="1"/>
</dbReference>
<dbReference type="GeneTree" id="ENSGT01050000244866"/>
<protein>
    <recommendedName>
        <fullName evidence="6">protein-glutamine gamma-glutamyltransferase</fullName>
        <ecNumber evidence="6">2.3.2.13</ecNumber>
    </recommendedName>
</protein>
<keyword evidence="3 8" id="KW-0479">Metal-binding</keyword>
<evidence type="ECO:0000313" key="13">
    <source>
        <dbReference type="Xenbase" id="XB-GENE-6258365"/>
    </source>
</evidence>
<feature type="active site" evidence="7">
    <location>
        <position position="358"/>
    </location>
</feature>
<dbReference type="AlphaFoldDB" id="L7N300"/>
<feature type="active site" evidence="7">
    <location>
        <position position="335"/>
    </location>
</feature>
<evidence type="ECO:0000256" key="5">
    <source>
        <dbReference type="ARBA" id="ARBA00023315"/>
    </source>
</evidence>
<dbReference type="Gene3D" id="3.90.260.10">
    <property type="entry name" value="Transglutaminase-like"/>
    <property type="match status" value="1"/>
</dbReference>
<dbReference type="ExpressionAtlas" id="L7N300">
    <property type="expression patterns" value="baseline"/>
</dbReference>
<dbReference type="InterPro" id="IPR050779">
    <property type="entry name" value="Transglutaminase"/>
</dbReference>
<dbReference type="FunFam" id="2.60.40.10:FF:001482">
    <property type="entry name" value="Protein-glutamine gamma-glutamyltransferase 4"/>
    <property type="match status" value="1"/>
</dbReference>
<dbReference type="SMART" id="SM00460">
    <property type="entry name" value="TGc"/>
    <property type="match status" value="1"/>
</dbReference>
<dbReference type="SUPFAM" id="SSF49309">
    <property type="entry name" value="Transglutaminase, two C-terminal domains"/>
    <property type="match status" value="2"/>
</dbReference>
<dbReference type="InterPro" id="IPR013783">
    <property type="entry name" value="Ig-like_fold"/>
</dbReference>
<keyword evidence="4 8" id="KW-0106">Calcium</keyword>
<dbReference type="FunFam" id="2.60.40.10:FF:001480">
    <property type="entry name" value="Erythrocyte membrane protein band 4.2"/>
    <property type="match status" value="1"/>
</dbReference>
<dbReference type="SUPFAM" id="SSF54001">
    <property type="entry name" value="Cysteine proteinases"/>
    <property type="match status" value="1"/>
</dbReference>
<evidence type="ECO:0000256" key="1">
    <source>
        <dbReference type="ARBA" id="ARBA00005968"/>
    </source>
</evidence>
<feature type="active site" evidence="7">
    <location>
        <position position="277"/>
    </location>
</feature>
<evidence type="ECO:0000256" key="6">
    <source>
        <dbReference type="ARBA" id="ARBA00024222"/>
    </source>
</evidence>
<gene>
    <name evidence="13" type="primary">tgm3l</name>
    <name evidence="10 12" type="synonym">tgm3l.1</name>
</gene>
<dbReference type="InterPro" id="IPR008958">
    <property type="entry name" value="Transglutaminase_C"/>
</dbReference>
<dbReference type="HOGENOM" id="CLU_013435_1_0_1"/>
<dbReference type="SUPFAM" id="SSF81296">
    <property type="entry name" value="E set domains"/>
    <property type="match status" value="1"/>
</dbReference>
<evidence type="ECO:0000256" key="7">
    <source>
        <dbReference type="PIRSR" id="PIRSR000459-1"/>
    </source>
</evidence>
<feature type="binding site" evidence="8">
    <location>
        <position position="446"/>
    </location>
    <ligand>
        <name>Ca(2+)</name>
        <dbReference type="ChEBI" id="CHEBI:29108"/>
    </ligand>
</feature>
<dbReference type="Pfam" id="PF01841">
    <property type="entry name" value="Transglut_core"/>
    <property type="match status" value="1"/>
</dbReference>
<comment type="similarity">
    <text evidence="1">Belongs to the transglutaminase superfamily. Transglutaminase family.</text>
</comment>
<dbReference type="Pfam" id="PF00927">
    <property type="entry name" value="Transglut_C"/>
    <property type="match status" value="2"/>
</dbReference>
<dbReference type="Proteomes" id="UP000008143">
    <property type="component" value="Chromosome 10"/>
</dbReference>
<feature type="domain" description="Transglutaminase-like" evidence="9">
    <location>
        <begin position="269"/>
        <end position="361"/>
    </location>
</feature>
<keyword evidence="5" id="KW-0012">Acyltransferase</keyword>
<dbReference type="Xenbase" id="XB-GENE-6258365">
    <property type="gene designation" value="tgm3l"/>
</dbReference>
<proteinExistence type="inferred from homology"/>
<dbReference type="InterPro" id="IPR038765">
    <property type="entry name" value="Papain-like_cys_pep_sf"/>
</dbReference>
<evidence type="ECO:0000259" key="9">
    <source>
        <dbReference type="SMART" id="SM00460"/>
    </source>
</evidence>
<dbReference type="OMA" id="ISGGTYC"/>
<feature type="binding site" evidence="8">
    <location>
        <position position="400"/>
    </location>
    <ligand>
        <name>Ca(2+)</name>
        <dbReference type="ChEBI" id="CHEBI:29108"/>
    </ligand>
</feature>
<reference evidence="10" key="1">
    <citation type="journal article" date="2010" name="Science">
        <title>The genome of the Western clawed frog Xenopus tropicalis.</title>
        <authorList>
            <person name="Hellsten U."/>
            <person name="Harland R.M."/>
            <person name="Gilchrist M.J."/>
            <person name="Hendrix D."/>
            <person name="Jurka J."/>
            <person name="Kapitonov V."/>
            <person name="Ovcharenko I."/>
            <person name="Putnam N.H."/>
            <person name="Shu S."/>
            <person name="Taher L."/>
            <person name="Blitz I.L."/>
            <person name="Blumberg B."/>
            <person name="Dichmann D.S."/>
            <person name="Dubchak I."/>
            <person name="Amaya E."/>
            <person name="Detter J.C."/>
            <person name="Fletcher R."/>
            <person name="Gerhard D.S."/>
            <person name="Goodstein D."/>
            <person name="Graves T."/>
            <person name="Grigoriev I.V."/>
            <person name="Grimwood J."/>
            <person name="Kawashima T."/>
            <person name="Lindquist E."/>
            <person name="Lucas S.M."/>
            <person name="Mead P.E."/>
            <person name="Mitros T."/>
            <person name="Ogino H."/>
            <person name="Ohta Y."/>
            <person name="Poliakov A.V."/>
            <person name="Pollet N."/>
            <person name="Robert J."/>
            <person name="Salamov A."/>
            <person name="Sater A.K."/>
            <person name="Schmutz J."/>
            <person name="Terry A."/>
            <person name="Vize P.D."/>
            <person name="Warren W.C."/>
            <person name="Wells D."/>
            <person name="Wills A."/>
            <person name="Wilson R.K."/>
            <person name="Zimmerman L.B."/>
            <person name="Zorn A.M."/>
            <person name="Grainger R."/>
            <person name="Grammer T."/>
            <person name="Khokha M.K."/>
            <person name="Richardson P.M."/>
            <person name="Rokhsar D.S."/>
        </authorList>
    </citation>
    <scope>NUCLEOTIDE SEQUENCE [LARGE SCALE GENOMIC DNA]</scope>
    <source>
        <strain evidence="10">Nigerian</strain>
    </source>
</reference>
<name>L7N300_XENTR</name>
<evidence type="ECO:0000256" key="4">
    <source>
        <dbReference type="ARBA" id="ARBA00022837"/>
    </source>
</evidence>
<evidence type="ECO:0000256" key="8">
    <source>
        <dbReference type="PIRSR" id="PIRSR000459-2"/>
    </source>
</evidence>